<comment type="caution">
    <text evidence="1">The sequence shown here is derived from an EMBL/GenBank/DDBJ whole genome shotgun (WGS) entry which is preliminary data.</text>
</comment>
<dbReference type="Gene3D" id="1.10.490.70">
    <property type="entry name" value="Histidine kinase N-terminal domain"/>
    <property type="match status" value="1"/>
</dbReference>
<dbReference type="EMBL" id="PDNZ01000002">
    <property type="protein sequence ID" value="PWW82870.1"/>
    <property type="molecule type" value="Genomic_DNA"/>
</dbReference>
<keyword evidence="2" id="KW-1185">Reference proteome</keyword>
<reference evidence="2" key="1">
    <citation type="submission" date="2017-10" db="EMBL/GenBank/DDBJ databases">
        <authorList>
            <person name="Gaisin V.A."/>
            <person name="Rysina M.S."/>
            <person name="Grouzdev D.S."/>
        </authorList>
    </citation>
    <scope>NUCLEOTIDE SEQUENCE [LARGE SCALE GENOMIC DNA]</scope>
    <source>
        <strain evidence="2">V1</strain>
    </source>
</reference>
<dbReference type="Proteomes" id="UP000246278">
    <property type="component" value="Unassembled WGS sequence"/>
</dbReference>
<organism evidence="1 2">
    <name type="scientific">Prosthecochloris marina</name>
    <dbReference type="NCBI Taxonomy" id="2017681"/>
    <lineage>
        <taxon>Bacteria</taxon>
        <taxon>Pseudomonadati</taxon>
        <taxon>Chlorobiota</taxon>
        <taxon>Chlorobiia</taxon>
        <taxon>Chlorobiales</taxon>
        <taxon>Chlorobiaceae</taxon>
        <taxon>Prosthecochloris</taxon>
    </lineage>
</organism>
<dbReference type="AlphaFoldDB" id="A0A317T947"/>
<protein>
    <recommendedName>
        <fullName evidence="3">RsbT co-antagonist protein RsbRD N-terminal domain-containing protein</fullName>
    </recommendedName>
</protein>
<evidence type="ECO:0008006" key="3">
    <source>
        <dbReference type="Google" id="ProtNLM"/>
    </source>
</evidence>
<dbReference type="OrthoDB" id="597695at2"/>
<evidence type="ECO:0000313" key="1">
    <source>
        <dbReference type="EMBL" id="PWW82870.1"/>
    </source>
</evidence>
<gene>
    <name evidence="1" type="ORF">CR164_03800</name>
</gene>
<evidence type="ECO:0000313" key="2">
    <source>
        <dbReference type="Proteomes" id="UP000246278"/>
    </source>
</evidence>
<sequence length="171" mass="19662">MLLINRFIGLIEDHAESLSIKWVEEVRSNSLTGGYAKLSKKDLHDSVFGRFRKLGTWVAKQENIDTEIAQNFCEIGEARAQAGIRSSEMVYSLILERDMLFQYIKDQGIITEGIDLNRALQFGEQLNYFYDKAIYFALVGYERVACSAETTDGDSEFKKTVEGFKHWLIRE</sequence>
<accession>A0A317T947</accession>
<proteinExistence type="predicted"/>
<dbReference type="RefSeq" id="WP_110022585.1">
    <property type="nucleotide sequence ID" value="NZ_PDNZ01000002.1"/>
</dbReference>
<name>A0A317T947_9CHLB</name>